<comment type="similarity">
    <text evidence="10 11">Belongs to the TRAFAC class myosin-kinesin ATPase superfamily. Kinesin family.</text>
</comment>
<dbReference type="Gene3D" id="3.40.850.10">
    <property type="entry name" value="Kinesin motor domain"/>
    <property type="match status" value="1"/>
</dbReference>
<dbReference type="SUPFAM" id="SSF52540">
    <property type="entry name" value="P-loop containing nucleoside triphosphate hydrolases"/>
    <property type="match status" value="1"/>
</dbReference>
<evidence type="ECO:0000259" key="13">
    <source>
        <dbReference type="PROSITE" id="PS50067"/>
    </source>
</evidence>
<protein>
    <recommendedName>
        <fullName evidence="11">Kinesin-like protein</fullName>
    </recommendedName>
</protein>
<feature type="domain" description="Kinesin motor" evidence="13">
    <location>
        <begin position="18"/>
        <end position="400"/>
    </location>
</feature>
<keyword evidence="2" id="KW-0963">Cytoplasm</keyword>
<feature type="compositionally biased region" description="Basic and acidic residues" evidence="12">
    <location>
        <begin position="688"/>
        <end position="703"/>
    </location>
</feature>
<gene>
    <name evidence="14" type="ORF">OKIOD_LOCUS4074</name>
</gene>
<keyword evidence="4 11" id="KW-0493">Microtubule</keyword>
<dbReference type="Pfam" id="PF16540">
    <property type="entry name" value="MKLP1_Arf_bdg"/>
    <property type="match status" value="1"/>
</dbReference>
<comment type="subcellular location">
    <subcellularLocation>
        <location evidence="1">Cytoplasm</location>
        <location evidence="1">Cytoskeleton</location>
        <location evidence="1">Spindle</location>
    </subcellularLocation>
</comment>
<feature type="region of interest" description="Disordered" evidence="12">
    <location>
        <begin position="563"/>
        <end position="719"/>
    </location>
</feature>
<dbReference type="EMBL" id="OU015568">
    <property type="protein sequence ID" value="CAG5090230.1"/>
    <property type="molecule type" value="Genomic_DNA"/>
</dbReference>
<feature type="binding site" evidence="10">
    <location>
        <begin position="99"/>
        <end position="106"/>
    </location>
    <ligand>
        <name>ATP</name>
        <dbReference type="ChEBI" id="CHEBI:30616"/>
    </ligand>
</feature>
<dbReference type="InterPro" id="IPR032384">
    <property type="entry name" value="Kif23_Arf-bd"/>
</dbReference>
<dbReference type="InterPro" id="IPR038105">
    <property type="entry name" value="Kif23_Arf-bd_sf"/>
</dbReference>
<feature type="compositionally biased region" description="Basic and acidic residues" evidence="12">
    <location>
        <begin position="661"/>
        <end position="671"/>
    </location>
</feature>
<keyword evidence="6 10" id="KW-0067">ATP-binding</keyword>
<dbReference type="PROSITE" id="PS50067">
    <property type="entry name" value="KINESIN_MOTOR_2"/>
    <property type="match status" value="1"/>
</dbReference>
<accession>A0ABN7S587</accession>
<keyword evidence="5 10" id="KW-0547">Nucleotide-binding</keyword>
<dbReference type="PROSITE" id="PS00411">
    <property type="entry name" value="KINESIN_MOTOR_1"/>
    <property type="match status" value="1"/>
</dbReference>
<keyword evidence="9" id="KW-0206">Cytoskeleton</keyword>
<dbReference type="PANTHER" id="PTHR47970">
    <property type="entry name" value="KINESIN-LIKE PROTEIN KIF11"/>
    <property type="match status" value="1"/>
</dbReference>
<dbReference type="PANTHER" id="PTHR47970:SF29">
    <property type="entry name" value="KINESIN FAMILY MEMBER 20B"/>
    <property type="match status" value="1"/>
</dbReference>
<evidence type="ECO:0000313" key="14">
    <source>
        <dbReference type="EMBL" id="CAG5090230.1"/>
    </source>
</evidence>
<feature type="compositionally biased region" description="Basic and acidic residues" evidence="12">
    <location>
        <begin position="637"/>
        <end position="646"/>
    </location>
</feature>
<keyword evidence="7" id="KW-0175">Coiled coil</keyword>
<evidence type="ECO:0000256" key="2">
    <source>
        <dbReference type="ARBA" id="ARBA00022490"/>
    </source>
</evidence>
<feature type="compositionally biased region" description="Polar residues" evidence="12">
    <location>
        <begin position="623"/>
        <end position="632"/>
    </location>
</feature>
<organism evidence="14 15">
    <name type="scientific">Oikopleura dioica</name>
    <name type="common">Tunicate</name>
    <dbReference type="NCBI Taxonomy" id="34765"/>
    <lineage>
        <taxon>Eukaryota</taxon>
        <taxon>Metazoa</taxon>
        <taxon>Chordata</taxon>
        <taxon>Tunicata</taxon>
        <taxon>Appendicularia</taxon>
        <taxon>Copelata</taxon>
        <taxon>Oikopleuridae</taxon>
        <taxon>Oikopleura</taxon>
    </lineage>
</organism>
<keyword evidence="3" id="KW-0597">Phosphoprotein</keyword>
<dbReference type="InterPro" id="IPR019821">
    <property type="entry name" value="Kinesin_motor_CS"/>
</dbReference>
<evidence type="ECO:0000256" key="6">
    <source>
        <dbReference type="ARBA" id="ARBA00022840"/>
    </source>
</evidence>
<evidence type="ECO:0000256" key="10">
    <source>
        <dbReference type="PROSITE-ProRule" id="PRU00283"/>
    </source>
</evidence>
<dbReference type="Gene3D" id="2.60.40.4330">
    <property type="entry name" value="Kinesin-like protein Kif23, Arf6-interacting domain"/>
    <property type="match status" value="1"/>
</dbReference>
<reference evidence="14 15" key="1">
    <citation type="submission" date="2021-04" db="EMBL/GenBank/DDBJ databases">
        <authorList>
            <person name="Bliznina A."/>
        </authorList>
    </citation>
    <scope>NUCLEOTIDE SEQUENCE [LARGE SCALE GENOMIC DNA]</scope>
</reference>
<evidence type="ECO:0000256" key="3">
    <source>
        <dbReference type="ARBA" id="ARBA00022553"/>
    </source>
</evidence>
<dbReference type="Proteomes" id="UP001158576">
    <property type="component" value="Chromosome PAR"/>
</dbReference>
<evidence type="ECO:0000256" key="7">
    <source>
        <dbReference type="ARBA" id="ARBA00023054"/>
    </source>
</evidence>
<evidence type="ECO:0000256" key="11">
    <source>
        <dbReference type="RuleBase" id="RU000394"/>
    </source>
</evidence>
<dbReference type="PRINTS" id="PR00380">
    <property type="entry name" value="KINESINHEAVY"/>
</dbReference>
<dbReference type="InterPro" id="IPR001752">
    <property type="entry name" value="Kinesin_motor_dom"/>
</dbReference>
<evidence type="ECO:0000256" key="12">
    <source>
        <dbReference type="SAM" id="MobiDB-lite"/>
    </source>
</evidence>
<evidence type="ECO:0000256" key="9">
    <source>
        <dbReference type="ARBA" id="ARBA00023212"/>
    </source>
</evidence>
<feature type="compositionally biased region" description="Basic and acidic residues" evidence="12">
    <location>
        <begin position="796"/>
        <end position="818"/>
    </location>
</feature>
<proteinExistence type="inferred from homology"/>
<evidence type="ECO:0000256" key="4">
    <source>
        <dbReference type="ARBA" id="ARBA00022701"/>
    </source>
</evidence>
<evidence type="ECO:0000313" key="15">
    <source>
        <dbReference type="Proteomes" id="UP001158576"/>
    </source>
</evidence>
<dbReference type="InterPro" id="IPR047149">
    <property type="entry name" value="KIF11-like"/>
</dbReference>
<feature type="region of interest" description="Disordered" evidence="12">
    <location>
        <begin position="795"/>
        <end position="827"/>
    </location>
</feature>
<evidence type="ECO:0000256" key="8">
    <source>
        <dbReference type="ARBA" id="ARBA00023175"/>
    </source>
</evidence>
<dbReference type="InterPro" id="IPR036961">
    <property type="entry name" value="Kinesin_motor_dom_sf"/>
</dbReference>
<dbReference type="InterPro" id="IPR027417">
    <property type="entry name" value="P-loop_NTPase"/>
</dbReference>
<name>A0ABN7S587_OIKDI</name>
<sequence length="862" mass="97947">MRPKRVKTPSSSDVEMEPVEVFARIKTVSPTEDTCVDFVDERTVDCKPPPDVVSDKGSRATFTKVFNQGAAQSAVYDEICRPMVKRLLKGKSGLLFNYGVTSSGKTYTMTGSPNQPGFLPRAMEMIFSSIDGHQTKEFRVTSDDRNGFKLLSETDMMTHRLEKRNELVHSRIASRGSTNTVPNYNIDEHYMESLSEGFQYAVFMTYCDIYNESLDDPERGVYGHNITVKEVRSLEDALREYERGLKQRRMAETSLNRTSSRSHAIMSLHVVRIPYDRNTGDVFEDQVEDVTSFASSLHLVDLAGSERQSRTNAAGDRLREAGNINNSLMTLRRCIDILRQNQRTGARGNVPYRSSKITHMFRNFFEILGGVKLVICLNPAASEFNENLDVLNFAEAAQAIVCKREIKEDIEEDFTAREEQAAMARAKKNKRRTIFQPWMVNEEALAHGPPLPCVELFSCDDAEMIPQLIDIIRQRVERREIIGEETDRLTTTFRKKLNHFERENVDALGKLRILEPQVEKIEGENDRLLKDNRRLEKKNRALMEAQRVYELDKKEAEAELQAMNNKLENESKSKRQIEAAAKRKMEDERRKLNMETSRKLREAEENSKNRLNLNEAKMDQLRNILSKNSPRTPVSRVNREVERVERTPVSSARTRNLRKRSVSETRMKEEAGITPGMSVKTPSASNIKENRPPRPGRSQERGRGPTTDHLAHKRRSKSADKWLAHTPKETIDPGTVLQPKVIAKKNVHIPSVGDLKTVDQYLLTHQELGTGNQVKTTLVKGEVYGTRTGGTQVRFTGKEKLTSGTSSDKRGVKRRSNEEPESLESASSAFTDIAARCDLAVVHEKGASSAHITNSNNKFRRK</sequence>
<dbReference type="SMART" id="SM00129">
    <property type="entry name" value="KISc"/>
    <property type="match status" value="1"/>
</dbReference>
<evidence type="ECO:0000256" key="5">
    <source>
        <dbReference type="ARBA" id="ARBA00022741"/>
    </source>
</evidence>
<evidence type="ECO:0000256" key="1">
    <source>
        <dbReference type="ARBA" id="ARBA00004186"/>
    </source>
</evidence>
<dbReference type="Pfam" id="PF00225">
    <property type="entry name" value="Kinesin"/>
    <property type="match status" value="1"/>
</dbReference>
<keyword evidence="8 10" id="KW-0505">Motor protein</keyword>
<keyword evidence="15" id="KW-1185">Reference proteome</keyword>
<feature type="compositionally biased region" description="Basic and acidic residues" evidence="12">
    <location>
        <begin position="567"/>
        <end position="608"/>
    </location>
</feature>